<gene>
    <name evidence="2" type="ORF">ACFQNF_10315</name>
</gene>
<dbReference type="RefSeq" id="WP_380187911.1">
    <property type="nucleotide sequence ID" value="NZ_JBHTBQ010000016.1"/>
</dbReference>
<comment type="caution">
    <text evidence="2">The sequence shown here is derived from an EMBL/GenBank/DDBJ whole genome shotgun (WGS) entry which is preliminary data.</text>
</comment>
<keyword evidence="3" id="KW-1185">Reference proteome</keyword>
<dbReference type="Pfam" id="PF16074">
    <property type="entry name" value="PilW"/>
    <property type="match status" value="1"/>
</dbReference>
<reference evidence="3" key="1">
    <citation type="journal article" date="2019" name="Int. J. Syst. Evol. Microbiol.">
        <title>The Global Catalogue of Microorganisms (GCM) 10K type strain sequencing project: providing services to taxonomists for standard genome sequencing and annotation.</title>
        <authorList>
            <consortium name="The Broad Institute Genomics Platform"/>
            <consortium name="The Broad Institute Genome Sequencing Center for Infectious Disease"/>
            <person name="Wu L."/>
            <person name="Ma J."/>
        </authorList>
    </citation>
    <scope>NUCLEOTIDE SEQUENCE [LARGE SCALE GENOMIC DNA]</scope>
    <source>
        <strain evidence="3">CCUG 62945</strain>
    </source>
</reference>
<keyword evidence="1" id="KW-0812">Transmembrane</keyword>
<name>A0ABW2QXT9_9NEIS</name>
<dbReference type="InterPro" id="IPR012902">
    <property type="entry name" value="N_methyl_site"/>
</dbReference>
<keyword evidence="1" id="KW-1133">Transmembrane helix</keyword>
<keyword evidence="1" id="KW-0472">Membrane</keyword>
<accession>A0ABW2QXT9</accession>
<dbReference type="Proteomes" id="UP001596473">
    <property type="component" value="Unassembled WGS sequence"/>
</dbReference>
<dbReference type="Pfam" id="PF07963">
    <property type="entry name" value="N_methyl"/>
    <property type="match status" value="1"/>
</dbReference>
<evidence type="ECO:0000256" key="1">
    <source>
        <dbReference type="SAM" id="Phobius"/>
    </source>
</evidence>
<proteinExistence type="predicted"/>
<dbReference type="InterPro" id="IPR032092">
    <property type="entry name" value="PilW"/>
</dbReference>
<sequence length="394" mass="41638">MRQSHGFGLVELMVSVVVALVSLISIYQIFGVNEGYRRSSVGGSGAQINGGIAVMQIQKDAERSGMGIGDVGALNCNVVSRVAGATNFPLLPVLIQTAGTSDSLTFLYGSSIVGGGQVAQLADIEHVNTDTQFANILGAQSIATNDLVIAWQSGLANCPLFQVTCTNATPCPAGTPPSTDGFALGHAANTWNSATVNSPFPASLSKITRLYNFSRLSRRTYCVYLSGNTNVCAGAGTQIHGSLLSLDTLDATAAVDGVWQVVTENVIQMKAEYGLDTNTDGDNIINNVDIWQRAAPAQWAQVLAVRYAVLVRASNPQKPNRAGTCVNDSANNYTAATPSDAFTLTTAAYYLGWSGADVLTAPTNADWQCYRYSVHETVVPLRNQIILNQPTSGF</sequence>
<evidence type="ECO:0000313" key="2">
    <source>
        <dbReference type="EMBL" id="MFC7420278.1"/>
    </source>
</evidence>
<evidence type="ECO:0000313" key="3">
    <source>
        <dbReference type="Proteomes" id="UP001596473"/>
    </source>
</evidence>
<protein>
    <submittedName>
        <fullName evidence="2">PilW family protein</fullName>
    </submittedName>
</protein>
<feature type="transmembrane region" description="Helical" evidence="1">
    <location>
        <begin position="12"/>
        <end position="30"/>
    </location>
</feature>
<dbReference type="EMBL" id="JBHTBQ010000016">
    <property type="protein sequence ID" value="MFC7420278.1"/>
    <property type="molecule type" value="Genomic_DNA"/>
</dbReference>
<organism evidence="2 3">
    <name type="scientific">Iodobacter arcticus</name>
    <dbReference type="NCBI Taxonomy" id="590593"/>
    <lineage>
        <taxon>Bacteria</taxon>
        <taxon>Pseudomonadati</taxon>
        <taxon>Pseudomonadota</taxon>
        <taxon>Betaproteobacteria</taxon>
        <taxon>Neisseriales</taxon>
        <taxon>Chitinibacteraceae</taxon>
        <taxon>Iodobacter</taxon>
    </lineage>
</organism>